<evidence type="ECO:0000313" key="2">
    <source>
        <dbReference type="EMBL" id="KAG5554304.1"/>
    </source>
</evidence>
<sequence length="80" mass="9052">MLKKKLFLIWPNISDLLVMGFMTCVLFSAELKKKSNKPKRPTVKSLFDNDSETAMNQPAQGSFLNLLPPRLDVSKQSEPV</sequence>
<protein>
    <submittedName>
        <fullName evidence="2">Uncharacterized protein</fullName>
    </submittedName>
</protein>
<keyword evidence="1" id="KW-1133">Transmembrane helix</keyword>
<name>A0AAV6KQA3_9ERIC</name>
<feature type="transmembrane region" description="Helical" evidence="1">
    <location>
        <begin position="6"/>
        <end position="29"/>
    </location>
</feature>
<gene>
    <name evidence="2" type="ORF">RHGRI_011983</name>
</gene>
<keyword evidence="3" id="KW-1185">Reference proteome</keyword>
<proteinExistence type="predicted"/>
<reference evidence="2" key="1">
    <citation type="submission" date="2020-08" db="EMBL/GenBank/DDBJ databases">
        <title>Plant Genome Project.</title>
        <authorList>
            <person name="Zhang R.-G."/>
        </authorList>
    </citation>
    <scope>NUCLEOTIDE SEQUENCE</scope>
    <source>
        <strain evidence="2">WSP0</strain>
        <tissue evidence="2">Leaf</tissue>
    </source>
</reference>
<dbReference type="EMBL" id="JACTNZ010000004">
    <property type="protein sequence ID" value="KAG5554304.1"/>
    <property type="molecule type" value="Genomic_DNA"/>
</dbReference>
<keyword evidence="1" id="KW-0812">Transmembrane</keyword>
<evidence type="ECO:0000313" key="3">
    <source>
        <dbReference type="Proteomes" id="UP000823749"/>
    </source>
</evidence>
<dbReference type="AlphaFoldDB" id="A0AAV6KQA3"/>
<dbReference type="Proteomes" id="UP000823749">
    <property type="component" value="Chromosome 4"/>
</dbReference>
<accession>A0AAV6KQA3</accession>
<comment type="caution">
    <text evidence="2">The sequence shown here is derived from an EMBL/GenBank/DDBJ whole genome shotgun (WGS) entry which is preliminary data.</text>
</comment>
<organism evidence="2 3">
    <name type="scientific">Rhododendron griersonianum</name>
    <dbReference type="NCBI Taxonomy" id="479676"/>
    <lineage>
        <taxon>Eukaryota</taxon>
        <taxon>Viridiplantae</taxon>
        <taxon>Streptophyta</taxon>
        <taxon>Embryophyta</taxon>
        <taxon>Tracheophyta</taxon>
        <taxon>Spermatophyta</taxon>
        <taxon>Magnoliopsida</taxon>
        <taxon>eudicotyledons</taxon>
        <taxon>Gunneridae</taxon>
        <taxon>Pentapetalae</taxon>
        <taxon>asterids</taxon>
        <taxon>Ericales</taxon>
        <taxon>Ericaceae</taxon>
        <taxon>Ericoideae</taxon>
        <taxon>Rhodoreae</taxon>
        <taxon>Rhododendron</taxon>
    </lineage>
</organism>
<keyword evidence="1" id="KW-0472">Membrane</keyword>
<evidence type="ECO:0000256" key="1">
    <source>
        <dbReference type="SAM" id="Phobius"/>
    </source>
</evidence>